<reference evidence="1 2" key="1">
    <citation type="submission" date="2021-06" db="EMBL/GenBank/DDBJ databases">
        <title>Caerostris darwini draft genome.</title>
        <authorList>
            <person name="Kono N."/>
            <person name="Arakawa K."/>
        </authorList>
    </citation>
    <scope>NUCLEOTIDE SEQUENCE [LARGE SCALE GENOMIC DNA]</scope>
</reference>
<comment type="caution">
    <text evidence="1">The sequence shown here is derived from an EMBL/GenBank/DDBJ whole genome shotgun (WGS) entry which is preliminary data.</text>
</comment>
<dbReference type="EMBL" id="BPLQ01011411">
    <property type="protein sequence ID" value="GIY57767.1"/>
    <property type="molecule type" value="Genomic_DNA"/>
</dbReference>
<evidence type="ECO:0000313" key="2">
    <source>
        <dbReference type="Proteomes" id="UP001054837"/>
    </source>
</evidence>
<keyword evidence="2" id="KW-1185">Reference proteome</keyword>
<evidence type="ECO:0000313" key="1">
    <source>
        <dbReference type="EMBL" id="GIY57767.1"/>
    </source>
</evidence>
<dbReference type="AlphaFoldDB" id="A0AAV4UIU9"/>
<dbReference type="Proteomes" id="UP001054837">
    <property type="component" value="Unassembled WGS sequence"/>
</dbReference>
<gene>
    <name evidence="1" type="ORF">CDAR_378141</name>
</gene>
<organism evidence="1 2">
    <name type="scientific">Caerostris darwini</name>
    <dbReference type="NCBI Taxonomy" id="1538125"/>
    <lineage>
        <taxon>Eukaryota</taxon>
        <taxon>Metazoa</taxon>
        <taxon>Ecdysozoa</taxon>
        <taxon>Arthropoda</taxon>
        <taxon>Chelicerata</taxon>
        <taxon>Arachnida</taxon>
        <taxon>Araneae</taxon>
        <taxon>Araneomorphae</taxon>
        <taxon>Entelegynae</taxon>
        <taxon>Araneoidea</taxon>
        <taxon>Araneidae</taxon>
        <taxon>Caerostris</taxon>
    </lineage>
</organism>
<proteinExistence type="predicted"/>
<name>A0AAV4UIU9_9ARAC</name>
<accession>A0AAV4UIU9</accession>
<sequence>MSEEAILVRVNDCGFPTPEVVFLWDSFRYPTPERCFYGGEGKRFDASNMSEDAIFVPLITAVFRLQKSCFSGTSLRPPTPERCFYGGKVT</sequence>
<protein>
    <submittedName>
        <fullName evidence="1">Uncharacterized protein</fullName>
    </submittedName>
</protein>